<accession>A0A4Y7JNZ0</accession>
<dbReference type="AlphaFoldDB" id="A0A4Y7JNZ0"/>
<evidence type="ECO:0000313" key="2">
    <source>
        <dbReference type="Proteomes" id="UP000316621"/>
    </source>
</evidence>
<dbReference type="Proteomes" id="UP000316621">
    <property type="component" value="Chromosome 5"/>
</dbReference>
<name>A0A4Y7JNZ0_PAPSO</name>
<dbReference type="Gramene" id="RZC61742">
    <property type="protein sequence ID" value="RZC61742"/>
    <property type="gene ID" value="C5167_023513"/>
</dbReference>
<sequence length="69" mass="7554">MSDFLPICELQGMHVDVIAGTVIADAELYSGHPIIRNTLVEVFDSTSSDLVRLKQRGKRTHNLTGVSSI</sequence>
<organism evidence="1 2">
    <name type="scientific">Papaver somniferum</name>
    <name type="common">Opium poppy</name>
    <dbReference type="NCBI Taxonomy" id="3469"/>
    <lineage>
        <taxon>Eukaryota</taxon>
        <taxon>Viridiplantae</taxon>
        <taxon>Streptophyta</taxon>
        <taxon>Embryophyta</taxon>
        <taxon>Tracheophyta</taxon>
        <taxon>Spermatophyta</taxon>
        <taxon>Magnoliopsida</taxon>
        <taxon>Ranunculales</taxon>
        <taxon>Papaveraceae</taxon>
        <taxon>Papaveroideae</taxon>
        <taxon>Papaver</taxon>
    </lineage>
</organism>
<protein>
    <submittedName>
        <fullName evidence="1">Uncharacterized protein</fullName>
    </submittedName>
</protein>
<proteinExistence type="predicted"/>
<dbReference type="EMBL" id="CM010719">
    <property type="protein sequence ID" value="RZC61742.1"/>
    <property type="molecule type" value="Genomic_DNA"/>
</dbReference>
<keyword evidence="2" id="KW-1185">Reference proteome</keyword>
<evidence type="ECO:0000313" key="1">
    <source>
        <dbReference type="EMBL" id="RZC61742.1"/>
    </source>
</evidence>
<reference evidence="1 2" key="1">
    <citation type="journal article" date="2018" name="Science">
        <title>The opium poppy genome and morphinan production.</title>
        <authorList>
            <person name="Guo L."/>
            <person name="Winzer T."/>
            <person name="Yang X."/>
            <person name="Li Y."/>
            <person name="Ning Z."/>
            <person name="He Z."/>
            <person name="Teodor R."/>
            <person name="Lu Y."/>
            <person name="Bowser T.A."/>
            <person name="Graham I.A."/>
            <person name="Ye K."/>
        </authorList>
    </citation>
    <scope>NUCLEOTIDE SEQUENCE [LARGE SCALE GENOMIC DNA]</scope>
    <source>
        <strain evidence="2">cv. HN1</strain>
        <tissue evidence="1">Leaves</tissue>
    </source>
</reference>
<gene>
    <name evidence="1" type="ORF">C5167_023513</name>
</gene>